<proteinExistence type="predicted"/>
<evidence type="ECO:0000313" key="2">
    <source>
        <dbReference type="EMBL" id="UOQ48377.1"/>
    </source>
</evidence>
<feature type="transmembrane region" description="Helical" evidence="1">
    <location>
        <begin position="46"/>
        <end position="67"/>
    </location>
</feature>
<accession>A0ABY4EWZ6</accession>
<feature type="transmembrane region" description="Helical" evidence="1">
    <location>
        <begin position="177"/>
        <end position="205"/>
    </location>
</feature>
<protein>
    <submittedName>
        <fullName evidence="2">DUF624 domain-containing protein</fullName>
    </submittedName>
</protein>
<evidence type="ECO:0000256" key="1">
    <source>
        <dbReference type="SAM" id="Phobius"/>
    </source>
</evidence>
<feature type="transmembrane region" description="Helical" evidence="1">
    <location>
        <begin position="125"/>
        <end position="146"/>
    </location>
</feature>
<sequence length="247" mass="28595">MDLYQGGFYRFSNYVYWLMCLNLFFLLSNILMFGSLIFLVPTISNAILYFVAFIPAGPAFAALFYSLNQITNREMTPFQIFFTAYKKNFMDSLKVWLPIVTVFFILLIDIQYFNQNPTTTNQILSGIFLVGLFLLVIFSLYALLLITHYQFRIRDSYRLSIYYLVTWIKRSTGNAGILFLTIVLMFMTTDFIILLFASLVAWLLILNTKPIIQDVAVSFVKAEKDGEFTERPISMEGDSNVKSNQII</sequence>
<dbReference type="Pfam" id="PF04854">
    <property type="entry name" value="DUF624"/>
    <property type="match status" value="1"/>
</dbReference>
<dbReference type="EMBL" id="CP095072">
    <property type="protein sequence ID" value="UOQ48377.1"/>
    <property type="molecule type" value="Genomic_DNA"/>
</dbReference>
<keyword evidence="1" id="KW-0472">Membrane</keyword>
<feature type="transmembrane region" description="Helical" evidence="1">
    <location>
        <begin position="95"/>
        <end position="113"/>
    </location>
</feature>
<evidence type="ECO:0000313" key="3">
    <source>
        <dbReference type="Proteomes" id="UP000831782"/>
    </source>
</evidence>
<organism evidence="2 3">
    <name type="scientific">Gracilibacillus caseinilyticus</name>
    <dbReference type="NCBI Taxonomy" id="2932256"/>
    <lineage>
        <taxon>Bacteria</taxon>
        <taxon>Bacillati</taxon>
        <taxon>Bacillota</taxon>
        <taxon>Bacilli</taxon>
        <taxon>Bacillales</taxon>
        <taxon>Bacillaceae</taxon>
        <taxon>Gracilibacillus</taxon>
    </lineage>
</organism>
<name>A0ABY4EWZ6_9BACI</name>
<dbReference type="InterPro" id="IPR006938">
    <property type="entry name" value="DUF624"/>
</dbReference>
<dbReference type="Proteomes" id="UP000831782">
    <property type="component" value="Chromosome"/>
</dbReference>
<keyword evidence="3" id="KW-1185">Reference proteome</keyword>
<dbReference type="RefSeq" id="WP_244718803.1">
    <property type="nucleotide sequence ID" value="NZ_CP095072.1"/>
</dbReference>
<feature type="transmembrane region" description="Helical" evidence="1">
    <location>
        <begin position="14"/>
        <end position="40"/>
    </location>
</feature>
<keyword evidence="1" id="KW-0812">Transmembrane</keyword>
<keyword evidence="1" id="KW-1133">Transmembrane helix</keyword>
<gene>
    <name evidence="2" type="ORF">MUN88_20460</name>
</gene>
<reference evidence="2 3" key="1">
    <citation type="submission" date="2022-04" db="EMBL/GenBank/DDBJ databases">
        <title>Gracilibacillus sp. isolated from saltern.</title>
        <authorList>
            <person name="Won M."/>
            <person name="Lee C.-M."/>
            <person name="Woen H.-Y."/>
            <person name="Kwon S.-W."/>
        </authorList>
    </citation>
    <scope>NUCLEOTIDE SEQUENCE [LARGE SCALE GENOMIC DNA]</scope>
    <source>
        <strain evidence="2 3">SSWR10-1</strain>
    </source>
</reference>